<feature type="transmembrane region" description="Helical" evidence="1">
    <location>
        <begin position="194"/>
        <end position="213"/>
    </location>
</feature>
<keyword evidence="1" id="KW-1133">Transmembrane helix</keyword>
<dbReference type="Proteomes" id="UP001141950">
    <property type="component" value="Unassembled WGS sequence"/>
</dbReference>
<gene>
    <name evidence="2" type="ORF">NQZ67_05630</name>
</gene>
<feature type="transmembrane region" description="Helical" evidence="1">
    <location>
        <begin position="150"/>
        <end position="174"/>
    </location>
</feature>
<dbReference type="PANTHER" id="PTHR33979:SF2">
    <property type="entry name" value="PEPTIDASE M50B-LIKE-DOMAIN-CONTAINING PROTEIN"/>
    <property type="match status" value="1"/>
</dbReference>
<dbReference type="InterPro" id="IPR049500">
    <property type="entry name" value="Peptidase_M50B-like"/>
</dbReference>
<feature type="transmembrane region" description="Helical" evidence="1">
    <location>
        <begin position="7"/>
        <end position="27"/>
    </location>
</feature>
<keyword evidence="1" id="KW-0472">Membrane</keyword>
<name>A0A9X2S7Q3_9BACL</name>
<organism evidence="2 3">
    <name type="scientific">Paenibacillus soyae</name>
    <dbReference type="NCBI Taxonomy" id="2969249"/>
    <lineage>
        <taxon>Bacteria</taxon>
        <taxon>Bacillati</taxon>
        <taxon>Bacillota</taxon>
        <taxon>Bacilli</taxon>
        <taxon>Bacillales</taxon>
        <taxon>Paenibacillaceae</taxon>
        <taxon>Paenibacillus</taxon>
    </lineage>
</organism>
<keyword evidence="1" id="KW-0812">Transmembrane</keyword>
<dbReference type="EMBL" id="JANIPJ010000003">
    <property type="protein sequence ID" value="MCR2803360.1"/>
    <property type="molecule type" value="Genomic_DNA"/>
</dbReference>
<dbReference type="AlphaFoldDB" id="A0A9X2S7Q3"/>
<feature type="transmembrane region" description="Helical" evidence="1">
    <location>
        <begin position="71"/>
        <end position="92"/>
    </location>
</feature>
<keyword evidence="3" id="KW-1185">Reference proteome</keyword>
<protein>
    <submittedName>
        <fullName evidence="2">M50 family metallopeptidase</fullName>
    </submittedName>
</protein>
<feature type="transmembrane region" description="Helical" evidence="1">
    <location>
        <begin position="124"/>
        <end position="143"/>
    </location>
</feature>
<dbReference type="RefSeq" id="WP_257443572.1">
    <property type="nucleotide sequence ID" value="NZ_JANIPJ010000003.1"/>
</dbReference>
<dbReference type="PANTHER" id="PTHR33979">
    <property type="entry name" value="OS02G0221600 PROTEIN"/>
    <property type="match status" value="1"/>
</dbReference>
<evidence type="ECO:0000256" key="1">
    <source>
        <dbReference type="SAM" id="Phobius"/>
    </source>
</evidence>
<comment type="caution">
    <text evidence="2">The sequence shown here is derived from an EMBL/GenBank/DDBJ whole genome shotgun (WGS) entry which is preliminary data.</text>
</comment>
<sequence>MFSWFRTGVIFLIVLFLTRFVPFSAFFRNVNTLVHELSHAAAALLLQGKVMEIHLYADQSGVTLTRFSEGWMLIPIGLAGYAGASLFAALLFDLYRRERLRTGLSFIVIMAVLALVLFVRNGYGIAWCAGFSVVTALIAFLAPRWLQKGYYLLIAFLCLVESVVSAFVILYLSFTSPAQAGDAASLSQTTMLPAAVWGLMFAIFSVWCARIALSRLLGGRRRREVQAGLE</sequence>
<accession>A0A9X2S7Q3</accession>
<evidence type="ECO:0000313" key="3">
    <source>
        <dbReference type="Proteomes" id="UP001141950"/>
    </source>
</evidence>
<dbReference type="Pfam" id="PF13398">
    <property type="entry name" value="Peptidase_M50B"/>
    <property type="match status" value="1"/>
</dbReference>
<evidence type="ECO:0000313" key="2">
    <source>
        <dbReference type="EMBL" id="MCR2803360.1"/>
    </source>
</evidence>
<reference evidence="2" key="1">
    <citation type="submission" date="2022-08" db="EMBL/GenBank/DDBJ databases">
        <title>The genomic sequence of strain Paenibacillus sp. SCIV0701.</title>
        <authorList>
            <person name="Zhao H."/>
        </authorList>
    </citation>
    <scope>NUCLEOTIDE SEQUENCE</scope>
    <source>
        <strain evidence="2">SCIV0701</strain>
    </source>
</reference>
<feature type="transmembrane region" description="Helical" evidence="1">
    <location>
        <begin position="99"/>
        <end position="118"/>
    </location>
</feature>
<proteinExistence type="predicted"/>